<comment type="caution">
    <text evidence="2">The sequence shown here is derived from an EMBL/GenBank/DDBJ whole genome shotgun (WGS) entry which is preliminary data.</text>
</comment>
<evidence type="ECO:0000313" key="2">
    <source>
        <dbReference type="EMBL" id="KAG0483689.1"/>
    </source>
</evidence>
<reference evidence="2 3" key="1">
    <citation type="journal article" date="2020" name="Nat. Food">
        <title>A phased Vanilla planifolia genome enables genetic improvement of flavour and production.</title>
        <authorList>
            <person name="Hasing T."/>
            <person name="Tang H."/>
            <person name="Brym M."/>
            <person name="Khazi F."/>
            <person name="Huang T."/>
            <person name="Chambers A.H."/>
        </authorList>
    </citation>
    <scope>NUCLEOTIDE SEQUENCE [LARGE SCALE GENOMIC DNA]</scope>
    <source>
        <tissue evidence="2">Leaf</tissue>
    </source>
</reference>
<dbReference type="InterPro" id="IPR051861">
    <property type="entry name" value="NET_actin-binding_domain"/>
</dbReference>
<sequence length="539" mass="61609">MKLGKTVDEIEETKVVREEFERYVSLLSEDGACKIHDIGFQQHSNEMLREELHKLQKVVEKLKTRENNLASELQMATEKLSHYNKDSVKLLDELHAASIMELIFKEKLIEIMQIFNSIDIVEFKMPTEEVALRKVLEDYKGKFVSLERENKKLKAELNAYVPLVASLESEMASLEEKTLALTNLHILNSKRKQGNLLSSLKRKKSIQMRGQHNSPRASAGIMELKKLRGKVKVLQKAVADTERHLDEERVHSDANVNLSTTKSKARVTSRSTRSAQAQKDIILDLRNDVDTGNNSDDNVLLKDDGMLSRVKHEQMKDIELDHVLSSCGLEPSFSVEKDHLAIEVWKPGTETDLWYDNISKMDVERSEKPSDELVLLKETSVDNLAYPACCTESHQAWIKWVNCSVSADARSSNAIKTGVKEAEGGIKKLTDFNYKLSKMAMNFTLSSDSKKSRRKALEQIQSASEKINALDLKLQKLYCILSNLQEEQPEERKAAKGIFERRSRIPLKDLIYGKRSDLRQQKRRFCACMRLKRTDSNLS</sequence>
<dbReference type="Proteomes" id="UP000639772">
    <property type="component" value="Unassembled WGS sequence"/>
</dbReference>
<keyword evidence="1" id="KW-0175">Coiled coil</keyword>
<evidence type="ECO:0000313" key="3">
    <source>
        <dbReference type="Proteomes" id="UP000639772"/>
    </source>
</evidence>
<feature type="coiled-coil region" evidence="1">
    <location>
        <begin position="45"/>
        <end position="79"/>
    </location>
</feature>
<organism evidence="2 3">
    <name type="scientific">Vanilla planifolia</name>
    <name type="common">Vanilla</name>
    <dbReference type="NCBI Taxonomy" id="51239"/>
    <lineage>
        <taxon>Eukaryota</taxon>
        <taxon>Viridiplantae</taxon>
        <taxon>Streptophyta</taxon>
        <taxon>Embryophyta</taxon>
        <taxon>Tracheophyta</taxon>
        <taxon>Spermatophyta</taxon>
        <taxon>Magnoliopsida</taxon>
        <taxon>Liliopsida</taxon>
        <taxon>Asparagales</taxon>
        <taxon>Orchidaceae</taxon>
        <taxon>Vanilloideae</taxon>
        <taxon>Vanilleae</taxon>
        <taxon>Vanilla</taxon>
    </lineage>
</organism>
<gene>
    <name evidence="2" type="ORF">HPP92_011773</name>
</gene>
<protein>
    <submittedName>
        <fullName evidence="2">Uncharacterized protein</fullName>
    </submittedName>
</protein>
<dbReference type="OrthoDB" id="10255522at2759"/>
<accession>A0A835R7L4</accession>
<dbReference type="AlphaFoldDB" id="A0A835R7L4"/>
<name>A0A835R7L4_VANPL</name>
<feature type="coiled-coil region" evidence="1">
    <location>
        <begin position="453"/>
        <end position="487"/>
    </location>
</feature>
<evidence type="ECO:0000256" key="1">
    <source>
        <dbReference type="SAM" id="Coils"/>
    </source>
</evidence>
<dbReference type="PANTHER" id="PTHR32258:SF6">
    <property type="entry name" value="PROTEIN NETWORKED 1A"/>
    <property type="match status" value="1"/>
</dbReference>
<feature type="coiled-coil region" evidence="1">
    <location>
        <begin position="136"/>
        <end position="184"/>
    </location>
</feature>
<proteinExistence type="predicted"/>
<dbReference type="EMBL" id="JADCNM010000005">
    <property type="protein sequence ID" value="KAG0483689.1"/>
    <property type="molecule type" value="Genomic_DNA"/>
</dbReference>
<dbReference type="PANTHER" id="PTHR32258">
    <property type="entry name" value="PROTEIN NETWORKED 4A"/>
    <property type="match status" value="1"/>
</dbReference>